<dbReference type="GO" id="GO:0055085">
    <property type="term" value="P:transmembrane transport"/>
    <property type="evidence" value="ECO:0007669"/>
    <property type="project" value="InterPro"/>
</dbReference>
<dbReference type="PROSITE" id="PS50928">
    <property type="entry name" value="ABC_TM1"/>
    <property type="match status" value="1"/>
</dbReference>
<dbReference type="EMBL" id="CP069370">
    <property type="protein sequence ID" value="QYZ69335.1"/>
    <property type="molecule type" value="Genomic_DNA"/>
</dbReference>
<dbReference type="InterPro" id="IPR035906">
    <property type="entry name" value="MetI-like_sf"/>
</dbReference>
<evidence type="ECO:0000313" key="10">
    <source>
        <dbReference type="Proteomes" id="UP000826300"/>
    </source>
</evidence>
<keyword evidence="4 7" id="KW-0812">Transmembrane</keyword>
<keyword evidence="5 7" id="KW-1133">Transmembrane helix</keyword>
<name>A0A8G0ZTU2_9RHOB</name>
<comment type="subcellular location">
    <subcellularLocation>
        <location evidence="1 7">Cell membrane</location>
        <topology evidence="1 7">Multi-pass membrane protein</topology>
    </subcellularLocation>
</comment>
<dbReference type="InterPro" id="IPR000515">
    <property type="entry name" value="MetI-like"/>
</dbReference>
<evidence type="ECO:0000256" key="4">
    <source>
        <dbReference type="ARBA" id="ARBA00022692"/>
    </source>
</evidence>
<keyword evidence="10" id="KW-1185">Reference proteome</keyword>
<evidence type="ECO:0000313" key="9">
    <source>
        <dbReference type="EMBL" id="QYZ69335.1"/>
    </source>
</evidence>
<protein>
    <submittedName>
        <fullName evidence="9">Sugar ABC transporter permease</fullName>
    </submittedName>
</protein>
<evidence type="ECO:0000259" key="8">
    <source>
        <dbReference type="PROSITE" id="PS50928"/>
    </source>
</evidence>
<dbReference type="Gene3D" id="1.10.3720.10">
    <property type="entry name" value="MetI-like"/>
    <property type="match status" value="1"/>
</dbReference>
<dbReference type="Pfam" id="PF00528">
    <property type="entry name" value="BPD_transp_1"/>
    <property type="match status" value="1"/>
</dbReference>
<feature type="domain" description="ABC transmembrane type-1" evidence="8">
    <location>
        <begin position="85"/>
        <end position="298"/>
    </location>
</feature>
<accession>A0A8G0ZTU2</accession>
<evidence type="ECO:0000256" key="1">
    <source>
        <dbReference type="ARBA" id="ARBA00004651"/>
    </source>
</evidence>
<evidence type="ECO:0000256" key="6">
    <source>
        <dbReference type="ARBA" id="ARBA00023136"/>
    </source>
</evidence>
<organism evidence="9 10">
    <name type="scientific">Neotabrizicola shimadae</name>
    <dbReference type="NCBI Taxonomy" id="2807096"/>
    <lineage>
        <taxon>Bacteria</taxon>
        <taxon>Pseudomonadati</taxon>
        <taxon>Pseudomonadota</taxon>
        <taxon>Alphaproteobacteria</taxon>
        <taxon>Rhodobacterales</taxon>
        <taxon>Paracoccaceae</taxon>
        <taxon>Neotabrizicola</taxon>
    </lineage>
</organism>
<feature type="transmembrane region" description="Helical" evidence="7">
    <location>
        <begin position="89"/>
        <end position="110"/>
    </location>
</feature>
<feature type="transmembrane region" description="Helical" evidence="7">
    <location>
        <begin position="243"/>
        <end position="265"/>
    </location>
</feature>
<evidence type="ECO:0000256" key="5">
    <source>
        <dbReference type="ARBA" id="ARBA00022989"/>
    </source>
</evidence>
<feature type="transmembrane region" description="Helical" evidence="7">
    <location>
        <begin position="170"/>
        <end position="194"/>
    </location>
</feature>
<keyword evidence="6 7" id="KW-0472">Membrane</keyword>
<proteinExistence type="inferred from homology"/>
<feature type="transmembrane region" description="Helical" evidence="7">
    <location>
        <begin position="122"/>
        <end position="143"/>
    </location>
</feature>
<reference evidence="9" key="1">
    <citation type="submission" date="2021-02" db="EMBL/GenBank/DDBJ databases">
        <title>Rhodobacter shimadae sp. nov., an aerobic anoxygenic phototrophic bacterium isolated from a hot spring.</title>
        <authorList>
            <person name="Muramatsu S."/>
            <person name="Haruta S."/>
            <person name="Hirose S."/>
            <person name="Hanada S."/>
        </authorList>
    </citation>
    <scope>NUCLEOTIDE SEQUENCE</scope>
    <source>
        <strain evidence="9">N10</strain>
    </source>
</reference>
<evidence type="ECO:0000256" key="2">
    <source>
        <dbReference type="ARBA" id="ARBA00022448"/>
    </source>
</evidence>
<feature type="transmembrane region" description="Helical" evidence="7">
    <location>
        <begin position="215"/>
        <end position="237"/>
    </location>
</feature>
<dbReference type="Proteomes" id="UP000826300">
    <property type="component" value="Chromosome"/>
</dbReference>
<evidence type="ECO:0000256" key="7">
    <source>
        <dbReference type="RuleBase" id="RU363032"/>
    </source>
</evidence>
<dbReference type="GO" id="GO:0005886">
    <property type="term" value="C:plasma membrane"/>
    <property type="evidence" value="ECO:0007669"/>
    <property type="project" value="UniProtKB-SubCell"/>
</dbReference>
<dbReference type="AlphaFoldDB" id="A0A8G0ZTU2"/>
<dbReference type="SUPFAM" id="SSF161098">
    <property type="entry name" value="MetI-like"/>
    <property type="match status" value="1"/>
</dbReference>
<gene>
    <name evidence="9" type="ORF">JO391_16600</name>
</gene>
<dbReference type="RefSeq" id="WP_220661555.1">
    <property type="nucleotide sequence ID" value="NZ_CP069370.1"/>
</dbReference>
<sequence>MADSGEIAAGATLPRRRRKAGRAEARAGVLFALPWIIALVVFTLVPLILTFVIAQTKFQIIGLPTWVGLANYEAMLKDPAVWTSARNSALYAVLSVPIKLVLALILALLLNRVTRLAGFYRTVFYLPFLMPAVSGAIVFMLLLSPTGGPVNLILGALGFDAPDWLRDPSVALWTLVLLSLWPLGVETLVFLGGLQNIPRDVQEAAELDSPKAWHRLVWITLPLITPMILFNLVIGIISSFQVFVQAIVIGGTTGTPAESTLMYMVVLYRAAFRYFNIGYAAAMATVLFVVVLLLTLLVFRTARSWVYYEGESR</sequence>
<dbReference type="InterPro" id="IPR051393">
    <property type="entry name" value="ABC_transporter_permease"/>
</dbReference>
<keyword evidence="2 7" id="KW-0813">Transport</keyword>
<dbReference type="PANTHER" id="PTHR30193">
    <property type="entry name" value="ABC TRANSPORTER PERMEASE PROTEIN"/>
    <property type="match status" value="1"/>
</dbReference>
<feature type="transmembrane region" description="Helical" evidence="7">
    <location>
        <begin position="277"/>
        <end position="299"/>
    </location>
</feature>
<keyword evidence="3" id="KW-1003">Cell membrane</keyword>
<dbReference type="PANTHER" id="PTHR30193:SF1">
    <property type="entry name" value="ABC TRANSPORTER PERMEASE PROTEIN YESP-RELATED"/>
    <property type="match status" value="1"/>
</dbReference>
<evidence type="ECO:0000256" key="3">
    <source>
        <dbReference type="ARBA" id="ARBA00022475"/>
    </source>
</evidence>
<feature type="transmembrane region" description="Helical" evidence="7">
    <location>
        <begin position="27"/>
        <end position="54"/>
    </location>
</feature>
<dbReference type="KEGG" id="nsm:JO391_16600"/>
<comment type="similarity">
    <text evidence="7">Belongs to the binding-protein-dependent transport system permease family.</text>
</comment>
<dbReference type="CDD" id="cd06261">
    <property type="entry name" value="TM_PBP2"/>
    <property type="match status" value="1"/>
</dbReference>